<protein>
    <recommendedName>
        <fullName evidence="6">SURF1-like protein</fullName>
    </recommendedName>
</protein>
<reference evidence="7 8" key="1">
    <citation type="submission" date="2021-07" db="EMBL/GenBank/DDBJ databases">
        <title>Characterization of Violacein-producing bacteria and related species.</title>
        <authorList>
            <person name="Wilson H.S."/>
            <person name="De Leon M.E."/>
        </authorList>
    </citation>
    <scope>NUCLEOTIDE SEQUENCE [LARGE SCALE GENOMIC DNA]</scope>
    <source>
        <strain evidence="7 8">HSC-2F05</strain>
    </source>
</reference>
<feature type="transmembrane region" description="Helical" evidence="6">
    <location>
        <begin position="246"/>
        <end position="266"/>
    </location>
</feature>
<keyword evidence="3 6" id="KW-0812">Transmembrane</keyword>
<evidence type="ECO:0000313" key="8">
    <source>
        <dbReference type="Proteomes" id="UP001198602"/>
    </source>
</evidence>
<evidence type="ECO:0000256" key="1">
    <source>
        <dbReference type="ARBA" id="ARBA00004370"/>
    </source>
</evidence>
<proteinExistence type="inferred from homology"/>
<dbReference type="PANTHER" id="PTHR23427">
    <property type="entry name" value="SURFEIT LOCUS PROTEIN"/>
    <property type="match status" value="1"/>
</dbReference>
<evidence type="ECO:0000256" key="3">
    <source>
        <dbReference type="ARBA" id="ARBA00022692"/>
    </source>
</evidence>
<gene>
    <name evidence="7" type="ORF">LE190_16875</name>
</gene>
<keyword evidence="6" id="KW-1003">Cell membrane</keyword>
<dbReference type="PROSITE" id="PS50895">
    <property type="entry name" value="SURF1"/>
    <property type="match status" value="1"/>
</dbReference>
<comment type="caution">
    <text evidence="7">The sequence shown here is derived from an EMBL/GenBank/DDBJ whole genome shotgun (WGS) entry which is preliminary data.</text>
</comment>
<comment type="subcellular location">
    <subcellularLocation>
        <location evidence="6">Cell membrane</location>
        <topology evidence="6">Multi-pass membrane protein</topology>
    </subcellularLocation>
    <subcellularLocation>
        <location evidence="1">Membrane</location>
    </subcellularLocation>
</comment>
<dbReference type="RefSeq" id="WP_225239796.1">
    <property type="nucleotide sequence ID" value="NZ_JAHYBX010000008.1"/>
</dbReference>
<evidence type="ECO:0000256" key="2">
    <source>
        <dbReference type="ARBA" id="ARBA00007165"/>
    </source>
</evidence>
<evidence type="ECO:0000313" key="7">
    <source>
        <dbReference type="EMBL" id="MCA1857589.1"/>
    </source>
</evidence>
<dbReference type="Proteomes" id="UP001198602">
    <property type="component" value="Unassembled WGS sequence"/>
</dbReference>
<evidence type="ECO:0000256" key="6">
    <source>
        <dbReference type="RuleBase" id="RU363076"/>
    </source>
</evidence>
<keyword evidence="5 6" id="KW-0472">Membrane</keyword>
<organism evidence="7 8">
    <name type="scientific">Massilia hydrophila</name>
    <dbReference type="NCBI Taxonomy" id="3044279"/>
    <lineage>
        <taxon>Bacteria</taxon>
        <taxon>Pseudomonadati</taxon>
        <taxon>Pseudomonadota</taxon>
        <taxon>Betaproteobacteria</taxon>
        <taxon>Burkholderiales</taxon>
        <taxon>Oxalobacteraceae</taxon>
        <taxon>Telluria group</taxon>
        <taxon>Massilia</taxon>
    </lineage>
</organism>
<comment type="similarity">
    <text evidence="2 6">Belongs to the SURF1 family.</text>
</comment>
<name>A0ABS7YH63_9BURK</name>
<dbReference type="PANTHER" id="PTHR23427:SF2">
    <property type="entry name" value="SURFEIT LOCUS PROTEIN 1"/>
    <property type="match status" value="1"/>
</dbReference>
<dbReference type="CDD" id="cd06662">
    <property type="entry name" value="SURF1"/>
    <property type="match status" value="1"/>
</dbReference>
<feature type="transmembrane region" description="Helical" evidence="6">
    <location>
        <begin position="24"/>
        <end position="45"/>
    </location>
</feature>
<keyword evidence="4 6" id="KW-1133">Transmembrane helix</keyword>
<keyword evidence="8" id="KW-1185">Reference proteome</keyword>
<dbReference type="InterPro" id="IPR045214">
    <property type="entry name" value="Surf1/Surf4"/>
</dbReference>
<accession>A0ABS7YH63</accession>
<dbReference type="InterPro" id="IPR002994">
    <property type="entry name" value="Surf1/Shy1"/>
</dbReference>
<evidence type="ECO:0000256" key="4">
    <source>
        <dbReference type="ARBA" id="ARBA00022989"/>
    </source>
</evidence>
<evidence type="ECO:0000256" key="5">
    <source>
        <dbReference type="ARBA" id="ARBA00023136"/>
    </source>
</evidence>
<dbReference type="Pfam" id="PF02104">
    <property type="entry name" value="SURF1"/>
    <property type="match status" value="1"/>
</dbReference>
<sequence>MQDGRDQHHGPVSHPPRSALARRVVGAAALLLVALFLGLGTWQVFRLQWKLDLIARVDARVHAAPVTTPPAARWAQLTRESDEYRRVRLAGHYLYEYTTPVQALSELGAGFWLLTPLCTAEGHIVYVNRGFIPAADNKPGRYPARLASTTAHPCAAGGERVALTGLLRISEPKGGFLRENDPAANRWYSRDIAALAAAHGLDRPAPNGAPAVAPFFIDAGKGQDPAGAPEHPTGGLTVISFQNNHLVYALTWYALALMVGAAAWWVRRHGATMRHDD</sequence>
<dbReference type="EMBL" id="JAHYBX010000008">
    <property type="protein sequence ID" value="MCA1857589.1"/>
    <property type="molecule type" value="Genomic_DNA"/>
</dbReference>